<dbReference type="Pfam" id="PF00324">
    <property type="entry name" value="AA_permease"/>
    <property type="match status" value="1"/>
</dbReference>
<evidence type="ECO:0000256" key="5">
    <source>
        <dbReference type="ARBA" id="ARBA00022989"/>
    </source>
</evidence>
<dbReference type="PANTHER" id="PTHR43341:SF39">
    <property type="entry name" value="AMINO ACID TRANSPORTER (EUROFUNG)-RELATED"/>
    <property type="match status" value="1"/>
</dbReference>
<keyword evidence="10" id="KW-1185">Reference proteome</keyword>
<evidence type="ECO:0000256" key="4">
    <source>
        <dbReference type="ARBA" id="ARBA00022970"/>
    </source>
</evidence>
<dbReference type="InterPro" id="IPR050524">
    <property type="entry name" value="APC_YAT"/>
</dbReference>
<keyword evidence="6 7" id="KW-0472">Membrane</keyword>
<reference evidence="9 10" key="1">
    <citation type="submission" date="2015-06" db="EMBL/GenBank/DDBJ databases">
        <title>Draft genome of the ant-associated black yeast Phialophora attae CBS 131958.</title>
        <authorList>
            <person name="Moreno L.F."/>
            <person name="Stielow B.J."/>
            <person name="de Hoog S."/>
            <person name="Vicente V.A."/>
            <person name="Weiss V.A."/>
            <person name="de Vries M."/>
            <person name="Cruz L.M."/>
            <person name="Souza E.M."/>
        </authorList>
    </citation>
    <scope>NUCLEOTIDE SEQUENCE [LARGE SCALE GENOMIC DNA]</scope>
    <source>
        <strain evidence="9 10">CBS 131958</strain>
    </source>
</reference>
<feature type="transmembrane region" description="Helical" evidence="7">
    <location>
        <begin position="329"/>
        <end position="348"/>
    </location>
</feature>
<organism evidence="9 10">
    <name type="scientific">Cyphellophora attinorum</name>
    <dbReference type="NCBI Taxonomy" id="1664694"/>
    <lineage>
        <taxon>Eukaryota</taxon>
        <taxon>Fungi</taxon>
        <taxon>Dikarya</taxon>
        <taxon>Ascomycota</taxon>
        <taxon>Pezizomycotina</taxon>
        <taxon>Eurotiomycetes</taxon>
        <taxon>Chaetothyriomycetidae</taxon>
        <taxon>Chaetothyriales</taxon>
        <taxon>Cyphellophoraceae</taxon>
        <taxon>Cyphellophora</taxon>
    </lineage>
</organism>
<evidence type="ECO:0000256" key="2">
    <source>
        <dbReference type="ARBA" id="ARBA00022448"/>
    </source>
</evidence>
<dbReference type="FunFam" id="1.20.1740.10:FF:000006">
    <property type="entry name" value="General amino acid permease"/>
    <property type="match status" value="1"/>
</dbReference>
<feature type="transmembrane region" description="Helical" evidence="7">
    <location>
        <begin position="108"/>
        <end position="128"/>
    </location>
</feature>
<feature type="transmembrane region" description="Helical" evidence="7">
    <location>
        <begin position="536"/>
        <end position="553"/>
    </location>
</feature>
<dbReference type="GO" id="GO:0016020">
    <property type="term" value="C:membrane"/>
    <property type="evidence" value="ECO:0007669"/>
    <property type="project" value="UniProtKB-SubCell"/>
</dbReference>
<dbReference type="VEuPathDB" id="FungiDB:AB675_6635"/>
<keyword evidence="2" id="KW-0813">Transport</keyword>
<feature type="transmembrane region" description="Helical" evidence="7">
    <location>
        <begin position="234"/>
        <end position="254"/>
    </location>
</feature>
<dbReference type="OrthoDB" id="3900342at2759"/>
<evidence type="ECO:0000259" key="8">
    <source>
        <dbReference type="Pfam" id="PF00324"/>
    </source>
</evidence>
<feature type="transmembrane region" description="Helical" evidence="7">
    <location>
        <begin position="460"/>
        <end position="485"/>
    </location>
</feature>
<keyword evidence="3 7" id="KW-0812">Transmembrane</keyword>
<dbReference type="Gene3D" id="1.20.1740.10">
    <property type="entry name" value="Amino acid/polyamine transporter I"/>
    <property type="match status" value="1"/>
</dbReference>
<accession>A0A0N1HF07</accession>
<evidence type="ECO:0000313" key="9">
    <source>
        <dbReference type="EMBL" id="KPI43753.1"/>
    </source>
</evidence>
<feature type="domain" description="Amino acid permease/ SLC12A" evidence="8">
    <location>
        <begin position="80"/>
        <end position="561"/>
    </location>
</feature>
<name>A0A0N1HF07_9EURO</name>
<feature type="transmembrane region" description="Helical" evidence="7">
    <location>
        <begin position="288"/>
        <end position="309"/>
    </location>
</feature>
<evidence type="ECO:0000256" key="7">
    <source>
        <dbReference type="SAM" id="Phobius"/>
    </source>
</evidence>
<dbReference type="PIRSF" id="PIRSF006060">
    <property type="entry name" value="AA_transporter"/>
    <property type="match status" value="1"/>
</dbReference>
<gene>
    <name evidence="9" type="ORF">AB675_6635</name>
</gene>
<dbReference type="PANTHER" id="PTHR43341">
    <property type="entry name" value="AMINO ACID PERMEASE"/>
    <property type="match status" value="1"/>
</dbReference>
<feature type="transmembrane region" description="Helical" evidence="7">
    <location>
        <begin position="386"/>
        <end position="411"/>
    </location>
</feature>
<evidence type="ECO:0000256" key="6">
    <source>
        <dbReference type="ARBA" id="ARBA00023136"/>
    </source>
</evidence>
<comment type="caution">
    <text evidence="9">The sequence shown here is derived from an EMBL/GenBank/DDBJ whole genome shotgun (WGS) entry which is preliminary data.</text>
</comment>
<feature type="transmembrane region" description="Helical" evidence="7">
    <location>
        <begin position="205"/>
        <end position="227"/>
    </location>
</feature>
<dbReference type="RefSeq" id="XP_018003716.1">
    <property type="nucleotide sequence ID" value="XM_018146939.1"/>
</dbReference>
<keyword evidence="4" id="KW-0029">Amino-acid transport</keyword>
<dbReference type="AlphaFoldDB" id="A0A0N1HF07"/>
<proteinExistence type="predicted"/>
<dbReference type="InterPro" id="IPR004840">
    <property type="entry name" value="Amino_acid_permease_CS"/>
</dbReference>
<dbReference type="GeneID" id="28738819"/>
<keyword evidence="5 7" id="KW-1133">Transmembrane helix</keyword>
<dbReference type="GO" id="GO:0015171">
    <property type="term" value="F:amino acid transmembrane transporter activity"/>
    <property type="evidence" value="ECO:0007669"/>
    <property type="project" value="TreeGrafter"/>
</dbReference>
<feature type="transmembrane region" description="Helical" evidence="7">
    <location>
        <begin position="431"/>
        <end position="448"/>
    </location>
</feature>
<sequence length="598" mass="66017">MERGPRSTDKNVHHTVTSVGSTSPILMENLDWRGYDGYVATTNMMYARRGSKMNEAAEVLGDIKTAEEYGYVHRGLKSRHIQFIALGGTIGTGLFLGIGRAFVNAGPFSVLAGYAFTGAAVYGMMTCLGEMATWLPLPGAIPQFCARFVDESMGFAVGWNNWQVSCALKLALANYLRRYSYAITLCAEISAASTLIQYWDGAKDINVAAWISILIVLVLFLNVFAVAVYGEAEFVFASIKIVTIIGLLILSLIIDLGGAPNNDRLGFRYWNDPGAMNAYVAEGDAGRFLGLFSTLLNAAFSFGGVEMIAACAGEAEDPRRNIPKAVRRVFWRILFFYIGGSLAIGLTVPSNDPGLLNAAENGFNDAANSPWVIAIQRAGINALPSIINAVILTSAASSANAFLYTGSRFLYALAQNNQAPRFLLRCTKNGVPIWCVLVTASLSLLTYMSCDHGSSLVFAWFQNLTTIAALFTWVSITIAYIKFYHALRTQGIHRNTMPYISKYQPYSAYATTIFFIILIIFNGWDTIAGGFNYEGFITDYIGIPIYFGLYLFWRIYKRTKFIPSAQVDLWTGKSALDAIVWPERIPKNLLERFWFWLA</sequence>
<dbReference type="EMBL" id="LFJN01000004">
    <property type="protein sequence ID" value="KPI43753.1"/>
    <property type="molecule type" value="Genomic_DNA"/>
</dbReference>
<evidence type="ECO:0000256" key="1">
    <source>
        <dbReference type="ARBA" id="ARBA00004141"/>
    </source>
</evidence>
<feature type="transmembrane region" description="Helical" evidence="7">
    <location>
        <begin position="506"/>
        <end position="524"/>
    </location>
</feature>
<protein>
    <submittedName>
        <fullName evidence="9">Putative proline-specific permease put4</fullName>
    </submittedName>
</protein>
<evidence type="ECO:0000256" key="3">
    <source>
        <dbReference type="ARBA" id="ARBA00022692"/>
    </source>
</evidence>
<dbReference type="InterPro" id="IPR004841">
    <property type="entry name" value="AA-permease/SLC12A_dom"/>
</dbReference>
<dbReference type="PROSITE" id="PS00218">
    <property type="entry name" value="AMINO_ACID_PERMEASE_1"/>
    <property type="match status" value="1"/>
</dbReference>
<comment type="subcellular location">
    <subcellularLocation>
        <location evidence="1">Membrane</location>
        <topology evidence="1">Multi-pass membrane protein</topology>
    </subcellularLocation>
</comment>
<feature type="transmembrane region" description="Helical" evidence="7">
    <location>
        <begin position="83"/>
        <end position="102"/>
    </location>
</feature>
<evidence type="ECO:0000313" key="10">
    <source>
        <dbReference type="Proteomes" id="UP000038010"/>
    </source>
</evidence>
<dbReference type="Proteomes" id="UP000038010">
    <property type="component" value="Unassembled WGS sequence"/>
</dbReference>